<dbReference type="RefSeq" id="WP_144587245.1">
    <property type="nucleotide sequence ID" value="NZ_VJWX01000078.1"/>
</dbReference>
<dbReference type="InterPro" id="IPR025736">
    <property type="entry name" value="PucR_C-HTH_dom"/>
</dbReference>
<gene>
    <name evidence="4" type="ORF">FNH05_10980</name>
</gene>
<dbReference type="InterPro" id="IPR051448">
    <property type="entry name" value="CdaR-like_regulators"/>
</dbReference>
<dbReference type="EMBL" id="VJWX01000078">
    <property type="protein sequence ID" value="TVT53941.1"/>
    <property type="molecule type" value="Genomic_DNA"/>
</dbReference>
<evidence type="ECO:0000259" key="2">
    <source>
        <dbReference type="Pfam" id="PF13556"/>
    </source>
</evidence>
<evidence type="ECO:0000313" key="5">
    <source>
        <dbReference type="Proteomes" id="UP000320011"/>
    </source>
</evidence>
<name>A0A558CYT5_9PSEU</name>
<dbReference type="PANTHER" id="PTHR33744:SF17">
    <property type="entry name" value="CONSERVED PROTEIN"/>
    <property type="match status" value="1"/>
</dbReference>
<accession>A0A558CYT5</accession>
<feature type="domain" description="CdaR GGDEF-like" evidence="3">
    <location>
        <begin position="221"/>
        <end position="341"/>
    </location>
</feature>
<dbReference type="InterPro" id="IPR042070">
    <property type="entry name" value="PucR_C-HTH_sf"/>
</dbReference>
<reference evidence="4 5" key="1">
    <citation type="submission" date="2019-07" db="EMBL/GenBank/DDBJ databases">
        <authorList>
            <person name="Duangmal K."/>
            <person name="Teo W.F.A."/>
        </authorList>
    </citation>
    <scope>NUCLEOTIDE SEQUENCE [LARGE SCALE GENOMIC DNA]</scope>
    <source>
        <strain evidence="4 5">TBRC 6029</strain>
    </source>
</reference>
<keyword evidence="5" id="KW-1185">Reference proteome</keyword>
<feature type="domain" description="PucR C-terminal helix-turn-helix" evidence="2">
    <location>
        <begin position="393"/>
        <end position="450"/>
    </location>
</feature>
<protein>
    <submittedName>
        <fullName evidence="4">PucR family transcriptional regulator</fullName>
    </submittedName>
</protein>
<dbReference type="AlphaFoldDB" id="A0A558CYT5"/>
<dbReference type="OrthoDB" id="3190266at2"/>
<dbReference type="Pfam" id="PF17853">
    <property type="entry name" value="GGDEF_2"/>
    <property type="match status" value="1"/>
</dbReference>
<evidence type="ECO:0000256" key="1">
    <source>
        <dbReference type="ARBA" id="ARBA00006754"/>
    </source>
</evidence>
<sequence length="459" mass="49095">MLTDLASARAAALLVKEPVATDPAVASAADAARVTLVEVGGGVAWEQLFLLLHRLLGPSKAQSADGEPGDLFQLANEIAALVAAPVTIEDPASRMLAFSGGQEDTDEGRVRTVLGREVPERYQERLAEWDVFGELETSSNPVFVPAVFPGHKPRMVVAVRAGTTILGYIWAVVQEPLSGIRLRAFRAAAEIVALHLLRERAVASAGSRLRAEQFEALLTNDGEVAEFAQRLGVLGLTVCVVAVELISGAAEAERAAELNRVSDALGLHLRLAHRATAVTTLGDIVYGLLPAVDEKAALRVIDEFVDRSGSRAPLRAGVGRLVGEPADVVLSRTDADDILRLLSPGDRPTASVRSVRTDLMVLRLADGIGGRELPEDSPVAVLLGHDAEHHANLVGTLAAYLDHFGDVGKAAAALHVHPNTFRYRLTRLSDIAGVDLRDPDVRLAAMIDLRLHGFRRNRR</sequence>
<dbReference type="InterPro" id="IPR041522">
    <property type="entry name" value="CdaR_GGDEF"/>
</dbReference>
<dbReference type="PANTHER" id="PTHR33744">
    <property type="entry name" value="CARBOHYDRATE DIACID REGULATOR"/>
    <property type="match status" value="1"/>
</dbReference>
<reference evidence="4 5" key="2">
    <citation type="submission" date="2019-08" db="EMBL/GenBank/DDBJ databases">
        <title>Amycolatopsis acidicola sp. nov., isolated from peat swamp forest soil.</title>
        <authorList>
            <person name="Srisuk N."/>
        </authorList>
    </citation>
    <scope>NUCLEOTIDE SEQUENCE [LARGE SCALE GENOMIC DNA]</scope>
    <source>
        <strain evidence="4 5">TBRC 6029</strain>
    </source>
</reference>
<organism evidence="4 5">
    <name type="scientific">Amycolatopsis rhizosphaerae</name>
    <dbReference type="NCBI Taxonomy" id="2053003"/>
    <lineage>
        <taxon>Bacteria</taxon>
        <taxon>Bacillati</taxon>
        <taxon>Actinomycetota</taxon>
        <taxon>Actinomycetes</taxon>
        <taxon>Pseudonocardiales</taxon>
        <taxon>Pseudonocardiaceae</taxon>
        <taxon>Amycolatopsis</taxon>
    </lineage>
</organism>
<dbReference type="Proteomes" id="UP000320011">
    <property type="component" value="Unassembled WGS sequence"/>
</dbReference>
<dbReference type="Gene3D" id="1.10.10.2840">
    <property type="entry name" value="PucR C-terminal helix-turn-helix domain"/>
    <property type="match status" value="1"/>
</dbReference>
<comment type="similarity">
    <text evidence="1">Belongs to the CdaR family.</text>
</comment>
<dbReference type="Pfam" id="PF13556">
    <property type="entry name" value="HTH_30"/>
    <property type="match status" value="1"/>
</dbReference>
<evidence type="ECO:0000313" key="4">
    <source>
        <dbReference type="EMBL" id="TVT53941.1"/>
    </source>
</evidence>
<comment type="caution">
    <text evidence="4">The sequence shown here is derived from an EMBL/GenBank/DDBJ whole genome shotgun (WGS) entry which is preliminary data.</text>
</comment>
<evidence type="ECO:0000259" key="3">
    <source>
        <dbReference type="Pfam" id="PF17853"/>
    </source>
</evidence>
<proteinExistence type="inferred from homology"/>